<feature type="compositionally biased region" description="Polar residues" evidence="1">
    <location>
        <begin position="195"/>
        <end position="205"/>
    </location>
</feature>
<sequence>MPTFTRGGTIQGTSEVEDVQIAEFYKQLVGAGTSVEPWAGLQRPGEELQDRLANADAAGPSGRIEERATALQSLQQAFATQPEVRKAKPREEPKGIGYALLAKAGWTGGGLGAQEQGITTPLPAWHQKGRRGIGAASGQPPKPVSSAVAAVPGQAQPGRGRGREASTQSLGVMQAEADDAAEKALARELYRAFNDSSGYSSTDTNPLLRKSKLSDSNPLL</sequence>
<feature type="region of interest" description="Disordered" evidence="1">
    <location>
        <begin position="128"/>
        <end position="170"/>
    </location>
</feature>
<evidence type="ECO:0000259" key="2">
    <source>
        <dbReference type="PROSITE" id="PS50174"/>
    </source>
</evidence>
<dbReference type="PROSITE" id="PS50174">
    <property type="entry name" value="G_PATCH"/>
    <property type="match status" value="1"/>
</dbReference>
<gene>
    <name evidence="3" type="ORF">WJX75_005185</name>
</gene>
<dbReference type="PANTHER" id="PTHR20923:SF1">
    <property type="entry name" value="G PATCH DOMAIN AND ANKYRIN REPEAT-CONTAINING PROTEIN 1"/>
    <property type="match status" value="1"/>
</dbReference>
<proteinExistence type="predicted"/>
<dbReference type="InterPro" id="IPR000467">
    <property type="entry name" value="G_patch_dom"/>
</dbReference>
<dbReference type="EMBL" id="JALJOT010000001">
    <property type="protein sequence ID" value="KAK9918590.1"/>
    <property type="molecule type" value="Genomic_DNA"/>
</dbReference>
<keyword evidence="4" id="KW-1185">Reference proteome</keyword>
<dbReference type="SMART" id="SM00443">
    <property type="entry name" value="G_patch"/>
    <property type="match status" value="1"/>
</dbReference>
<evidence type="ECO:0000256" key="1">
    <source>
        <dbReference type="SAM" id="MobiDB-lite"/>
    </source>
</evidence>
<feature type="domain" description="G-patch" evidence="2">
    <location>
        <begin position="93"/>
        <end position="138"/>
    </location>
</feature>
<dbReference type="PANTHER" id="PTHR20923">
    <property type="entry name" value="BAT4 PROTEIN-RELATED"/>
    <property type="match status" value="1"/>
</dbReference>
<comment type="caution">
    <text evidence="3">The sequence shown here is derived from an EMBL/GenBank/DDBJ whole genome shotgun (WGS) entry which is preliminary data.</text>
</comment>
<protein>
    <recommendedName>
        <fullName evidence="2">G-patch domain-containing protein</fullName>
    </recommendedName>
</protein>
<name>A0ABR2Z3P4_9CHLO</name>
<evidence type="ECO:0000313" key="3">
    <source>
        <dbReference type="EMBL" id="KAK9918590.1"/>
    </source>
</evidence>
<reference evidence="3 4" key="1">
    <citation type="journal article" date="2024" name="Nat. Commun.">
        <title>Phylogenomics reveals the evolutionary origins of lichenization in chlorophyte algae.</title>
        <authorList>
            <person name="Puginier C."/>
            <person name="Libourel C."/>
            <person name="Otte J."/>
            <person name="Skaloud P."/>
            <person name="Haon M."/>
            <person name="Grisel S."/>
            <person name="Petersen M."/>
            <person name="Berrin J.G."/>
            <person name="Delaux P.M."/>
            <person name="Dal Grande F."/>
            <person name="Keller J."/>
        </authorList>
    </citation>
    <scope>NUCLEOTIDE SEQUENCE [LARGE SCALE GENOMIC DNA]</scope>
    <source>
        <strain evidence="3 4">SAG 216-7</strain>
    </source>
</reference>
<dbReference type="InterPro" id="IPR039146">
    <property type="entry name" value="GPANK1"/>
</dbReference>
<dbReference type="Proteomes" id="UP001491310">
    <property type="component" value="Unassembled WGS sequence"/>
</dbReference>
<accession>A0ABR2Z3P4</accession>
<organism evidence="3 4">
    <name type="scientific">Coccomyxa subellipsoidea</name>
    <dbReference type="NCBI Taxonomy" id="248742"/>
    <lineage>
        <taxon>Eukaryota</taxon>
        <taxon>Viridiplantae</taxon>
        <taxon>Chlorophyta</taxon>
        <taxon>core chlorophytes</taxon>
        <taxon>Trebouxiophyceae</taxon>
        <taxon>Trebouxiophyceae incertae sedis</taxon>
        <taxon>Coccomyxaceae</taxon>
        <taxon>Coccomyxa</taxon>
    </lineage>
</organism>
<evidence type="ECO:0000313" key="4">
    <source>
        <dbReference type="Proteomes" id="UP001491310"/>
    </source>
</evidence>
<feature type="region of interest" description="Disordered" evidence="1">
    <location>
        <begin position="195"/>
        <end position="220"/>
    </location>
</feature>
<dbReference type="Pfam" id="PF01585">
    <property type="entry name" value="G-patch"/>
    <property type="match status" value="1"/>
</dbReference>